<keyword evidence="5" id="KW-0812">Transmembrane</keyword>
<dbReference type="GO" id="GO:0008320">
    <property type="term" value="F:protein transmembrane transporter activity"/>
    <property type="evidence" value="ECO:0007669"/>
    <property type="project" value="EnsemblFungi"/>
</dbReference>
<dbReference type="CDD" id="cd07305">
    <property type="entry name" value="Porin3_Tom40"/>
    <property type="match status" value="1"/>
</dbReference>
<dbReference type="EMBL" id="AMGY01000007">
    <property type="protein sequence ID" value="EXJ79643.1"/>
    <property type="molecule type" value="Genomic_DNA"/>
</dbReference>
<dbReference type="Proteomes" id="UP000019478">
    <property type="component" value="Unassembled WGS sequence"/>
</dbReference>
<dbReference type="GO" id="GO:0005742">
    <property type="term" value="C:mitochondrial outer membrane translocase complex"/>
    <property type="evidence" value="ECO:0007669"/>
    <property type="project" value="EnsemblFungi"/>
</dbReference>
<evidence type="ECO:0000256" key="6">
    <source>
        <dbReference type="ARBA" id="ARBA00022787"/>
    </source>
</evidence>
<evidence type="ECO:0000256" key="4">
    <source>
        <dbReference type="ARBA" id="ARBA00022452"/>
    </source>
</evidence>
<evidence type="ECO:0000256" key="7">
    <source>
        <dbReference type="ARBA" id="ARBA00022927"/>
    </source>
</evidence>
<dbReference type="GeneID" id="19172017"/>
<dbReference type="InterPro" id="IPR027246">
    <property type="entry name" value="Porin_Euk/Tom40"/>
</dbReference>
<evidence type="ECO:0000313" key="11">
    <source>
        <dbReference type="Proteomes" id="UP000019478"/>
    </source>
</evidence>
<comment type="subcellular location">
    <subcellularLocation>
        <location evidence="1">Mitochondrion outer membrane</location>
        <topology evidence="1">Multi-pass membrane protein</topology>
    </subcellularLocation>
</comment>
<dbReference type="STRING" id="1182542.W9XHC7"/>
<protein>
    <submittedName>
        <fullName evidence="10">Mitochondrial import receptor subunit TOM40</fullName>
    </submittedName>
</protein>
<keyword evidence="9" id="KW-0472">Membrane</keyword>
<name>W9XHC7_9EURO</name>
<reference evidence="10 11" key="1">
    <citation type="submission" date="2013-03" db="EMBL/GenBank/DDBJ databases">
        <title>The Genome Sequence of Capronia epimyces CBS 606.96.</title>
        <authorList>
            <consortium name="The Broad Institute Genomics Platform"/>
            <person name="Cuomo C."/>
            <person name="de Hoog S."/>
            <person name="Gorbushina A."/>
            <person name="Walker B."/>
            <person name="Young S.K."/>
            <person name="Zeng Q."/>
            <person name="Gargeya S."/>
            <person name="Fitzgerald M."/>
            <person name="Haas B."/>
            <person name="Abouelleil A."/>
            <person name="Allen A.W."/>
            <person name="Alvarado L."/>
            <person name="Arachchi H.M."/>
            <person name="Berlin A.M."/>
            <person name="Chapman S.B."/>
            <person name="Gainer-Dewar J."/>
            <person name="Goldberg J."/>
            <person name="Griggs A."/>
            <person name="Gujja S."/>
            <person name="Hansen M."/>
            <person name="Howarth C."/>
            <person name="Imamovic A."/>
            <person name="Ireland A."/>
            <person name="Larimer J."/>
            <person name="McCowan C."/>
            <person name="Murphy C."/>
            <person name="Pearson M."/>
            <person name="Poon T.W."/>
            <person name="Priest M."/>
            <person name="Roberts A."/>
            <person name="Saif S."/>
            <person name="Shea T."/>
            <person name="Sisk P."/>
            <person name="Sykes S."/>
            <person name="Wortman J."/>
            <person name="Nusbaum C."/>
            <person name="Birren B."/>
        </authorList>
    </citation>
    <scope>NUCLEOTIDE SEQUENCE [LARGE SCALE GENOMIC DNA]</scope>
    <source>
        <strain evidence="10 11">CBS 606.96</strain>
    </source>
</reference>
<comment type="caution">
    <text evidence="10">The sequence shown here is derived from an EMBL/GenBank/DDBJ whole genome shotgun (WGS) entry which is preliminary data.</text>
</comment>
<evidence type="ECO:0000256" key="3">
    <source>
        <dbReference type="ARBA" id="ARBA00022448"/>
    </source>
</evidence>
<evidence type="ECO:0000256" key="2">
    <source>
        <dbReference type="ARBA" id="ARBA00010510"/>
    </source>
</evidence>
<dbReference type="RefSeq" id="XP_007736217.1">
    <property type="nucleotide sequence ID" value="XM_007738027.1"/>
</dbReference>
<organism evidence="10 11">
    <name type="scientific">Capronia epimyces CBS 606.96</name>
    <dbReference type="NCBI Taxonomy" id="1182542"/>
    <lineage>
        <taxon>Eukaryota</taxon>
        <taxon>Fungi</taxon>
        <taxon>Dikarya</taxon>
        <taxon>Ascomycota</taxon>
        <taxon>Pezizomycotina</taxon>
        <taxon>Eurotiomycetes</taxon>
        <taxon>Chaetothyriomycetidae</taxon>
        <taxon>Chaetothyriales</taxon>
        <taxon>Herpotrichiellaceae</taxon>
        <taxon>Capronia</taxon>
    </lineage>
</organism>
<dbReference type="HOGENOM" id="CLU_042174_0_0_1"/>
<comment type="similarity">
    <text evidence="2">Belongs to the Tom40 family.</text>
</comment>
<evidence type="ECO:0000256" key="1">
    <source>
        <dbReference type="ARBA" id="ARBA00004374"/>
    </source>
</evidence>
<keyword evidence="7" id="KW-0653">Protein transport</keyword>
<keyword evidence="6" id="KW-1000">Mitochondrion outer membrane</keyword>
<dbReference type="InterPro" id="IPR023614">
    <property type="entry name" value="Porin_dom_sf"/>
</dbReference>
<proteinExistence type="inferred from homology"/>
<keyword evidence="11" id="KW-1185">Reference proteome</keyword>
<keyword evidence="4" id="KW-1134">Transmembrane beta strand</keyword>
<gene>
    <name evidence="10" type="ORF">A1O3_07922</name>
</gene>
<dbReference type="AlphaFoldDB" id="W9XHC7"/>
<dbReference type="GO" id="GO:0045040">
    <property type="term" value="P:protein insertion into mitochondrial outer membrane"/>
    <property type="evidence" value="ECO:0007669"/>
    <property type="project" value="EnsemblFungi"/>
</dbReference>
<accession>W9XHC7</accession>
<dbReference type="Pfam" id="PF01459">
    <property type="entry name" value="Porin_3"/>
    <property type="match status" value="1"/>
</dbReference>
<dbReference type="OrthoDB" id="19656at2759"/>
<evidence type="ECO:0000256" key="9">
    <source>
        <dbReference type="ARBA" id="ARBA00023136"/>
    </source>
</evidence>
<dbReference type="GO" id="GO:0030150">
    <property type="term" value="P:protein import into mitochondrial matrix"/>
    <property type="evidence" value="ECO:0007669"/>
    <property type="project" value="EnsemblFungi"/>
</dbReference>
<dbReference type="eggNOG" id="KOG3296">
    <property type="taxonomic scope" value="Eukaryota"/>
</dbReference>
<keyword evidence="3" id="KW-0813">Transport</keyword>
<dbReference type="Gene3D" id="2.40.160.10">
    <property type="entry name" value="Porin"/>
    <property type="match status" value="1"/>
</dbReference>
<evidence type="ECO:0000256" key="5">
    <source>
        <dbReference type="ARBA" id="ARBA00022692"/>
    </source>
</evidence>
<evidence type="ECO:0000256" key="8">
    <source>
        <dbReference type="ARBA" id="ARBA00023128"/>
    </source>
</evidence>
<sequence length="359" mass="38970">MALVEEKSSSSPLALLTDNAISAALSDTYSTLQERRKLLGLENPGTVDNIAREVQKDVLLSNFMFSGLRCDLQKVFSISPLFRLQHGLAMGSQALPPWQLMALYGTSNVFMQAAYSSDKSLTAWGNLRWTPRFVTKTQTSIDARQAQAMVQIENEYTGEDFSASLKAISPSILEGGLTGIVIGSYLQSVTPRIALGLEGVWQRAGLNTKPETALSYCARYKGTDWIASAQYLAQGSLGASYWRKLSDKVEAGVDCQLQFAPAMGAGMFGGIRREGTTTVGVKYNFAASVYRAQVDSAGKFGVVLEKRVAPPVTLTFAAEIDQWKNTHKLGLAVSLEGAPEELQEIAERADTQNQLPPPI</sequence>
<keyword evidence="10" id="KW-0675">Receptor</keyword>
<evidence type="ECO:0000313" key="10">
    <source>
        <dbReference type="EMBL" id="EXJ79643.1"/>
    </source>
</evidence>
<keyword evidence="8" id="KW-0496">Mitochondrion</keyword>
<dbReference type="InterPro" id="IPR037930">
    <property type="entry name" value="Tom40"/>
</dbReference>
<dbReference type="PANTHER" id="PTHR10802">
    <property type="entry name" value="MITOCHONDRIAL IMPORT RECEPTOR SUBUNIT TOM40"/>
    <property type="match status" value="1"/>
</dbReference>